<dbReference type="InterPro" id="IPR010920">
    <property type="entry name" value="LSM_dom_sf"/>
</dbReference>
<dbReference type="GO" id="GO:0008381">
    <property type="term" value="F:mechanosensitive monoatomic ion channel activity"/>
    <property type="evidence" value="ECO:0007669"/>
    <property type="project" value="InterPro"/>
</dbReference>
<feature type="transmembrane region" description="Helical" evidence="7">
    <location>
        <begin position="82"/>
        <end position="101"/>
    </location>
</feature>
<accession>A0A7C3ND69</accession>
<dbReference type="SUPFAM" id="SSF82861">
    <property type="entry name" value="Mechanosensitive channel protein MscS (YggB), transmembrane region"/>
    <property type="match status" value="1"/>
</dbReference>
<dbReference type="SUPFAM" id="SSF82689">
    <property type="entry name" value="Mechanosensitive channel protein MscS (YggB), C-terminal domain"/>
    <property type="match status" value="1"/>
</dbReference>
<reference evidence="10" key="1">
    <citation type="journal article" date="2020" name="mSystems">
        <title>Genome- and Community-Level Interaction Insights into Carbon Utilization and Element Cycling Functions of Hydrothermarchaeota in Hydrothermal Sediment.</title>
        <authorList>
            <person name="Zhou Z."/>
            <person name="Liu Y."/>
            <person name="Xu W."/>
            <person name="Pan J."/>
            <person name="Luo Z.H."/>
            <person name="Li M."/>
        </authorList>
    </citation>
    <scope>NUCLEOTIDE SEQUENCE [LARGE SCALE GENOMIC DNA]</scope>
    <source>
        <strain evidence="10">SpSt-464</strain>
    </source>
</reference>
<sequence>MMDKVIFDNKLSSYLLLLLFILISTSITLFLLIFFREKKLSVFKRFSLFFILLIYSISFHISLIFFTKYTQVYNILLDLTKILYVFTFTFLFVSFMNFFIGRIYRDELLKQHIHLSLQIESLLKKTVLVFSLLIALTVILSILGVNVLSLITGLGIGSAAIALAAQDLLTNLIGGMTIFFSKVLNVGDLVEINDEIGYIISIGLRTTKLKRYDNKIVVFPNSIVAKSKIINHMENDIVKISYVLQLEYKTPVENIKKAADIVTKILNDDERIKEKNSINVGFYKFDQYSLNIYVNFAVNKNMDVGAIKEDFHYLVKYNFDKEGIKFAFPTQTVELENKE</sequence>
<dbReference type="Pfam" id="PF00924">
    <property type="entry name" value="MS_channel_2nd"/>
    <property type="match status" value="1"/>
</dbReference>
<evidence type="ECO:0000256" key="6">
    <source>
        <dbReference type="ARBA" id="ARBA00023136"/>
    </source>
</evidence>
<name>A0A7C3ND69_UNCW3</name>
<feature type="transmembrane region" description="Helical" evidence="7">
    <location>
        <begin position="12"/>
        <end position="34"/>
    </location>
</feature>
<dbReference type="AlphaFoldDB" id="A0A7C3ND69"/>
<feature type="domain" description="Mechanosensitive ion channel MscS" evidence="8">
    <location>
        <begin position="167"/>
        <end position="232"/>
    </location>
</feature>
<keyword evidence="6 7" id="KW-0472">Membrane</keyword>
<proteinExistence type="inferred from homology"/>
<keyword evidence="3" id="KW-1003">Cell membrane</keyword>
<dbReference type="InterPro" id="IPR023408">
    <property type="entry name" value="MscS_beta-dom_sf"/>
</dbReference>
<dbReference type="Gene3D" id="3.30.70.100">
    <property type="match status" value="1"/>
</dbReference>
<evidence type="ECO:0000313" key="10">
    <source>
        <dbReference type="EMBL" id="HFK23402.1"/>
    </source>
</evidence>
<dbReference type="Gene3D" id="2.30.30.60">
    <property type="match status" value="1"/>
</dbReference>
<evidence type="ECO:0000256" key="1">
    <source>
        <dbReference type="ARBA" id="ARBA00004651"/>
    </source>
</evidence>
<evidence type="ECO:0000256" key="2">
    <source>
        <dbReference type="ARBA" id="ARBA00008017"/>
    </source>
</evidence>
<dbReference type="Gene3D" id="1.10.287.1260">
    <property type="match status" value="1"/>
</dbReference>
<evidence type="ECO:0000256" key="3">
    <source>
        <dbReference type="ARBA" id="ARBA00022475"/>
    </source>
</evidence>
<evidence type="ECO:0000259" key="9">
    <source>
        <dbReference type="Pfam" id="PF21082"/>
    </source>
</evidence>
<dbReference type="InterPro" id="IPR011014">
    <property type="entry name" value="MscS_channel_TM-2"/>
</dbReference>
<feature type="domain" description="Mechanosensitive ion channel MscS C-terminal" evidence="9">
    <location>
        <begin position="242"/>
        <end position="326"/>
    </location>
</feature>
<feature type="transmembrane region" description="Helical" evidence="7">
    <location>
        <begin position="122"/>
        <end position="144"/>
    </location>
</feature>
<dbReference type="InterPro" id="IPR006685">
    <property type="entry name" value="MscS_channel_2nd"/>
</dbReference>
<dbReference type="GO" id="GO:0005886">
    <property type="term" value="C:plasma membrane"/>
    <property type="evidence" value="ECO:0007669"/>
    <property type="project" value="UniProtKB-SubCell"/>
</dbReference>
<feature type="transmembrane region" description="Helical" evidence="7">
    <location>
        <begin position="46"/>
        <end position="67"/>
    </location>
</feature>
<keyword evidence="4 7" id="KW-0812">Transmembrane</keyword>
<evidence type="ECO:0000256" key="5">
    <source>
        <dbReference type="ARBA" id="ARBA00022989"/>
    </source>
</evidence>
<keyword evidence="5 7" id="KW-1133">Transmembrane helix</keyword>
<gene>
    <name evidence="10" type="ORF">ENS15_01935</name>
</gene>
<dbReference type="EMBL" id="DSTT01000002">
    <property type="protein sequence ID" value="HFK23402.1"/>
    <property type="molecule type" value="Genomic_DNA"/>
</dbReference>
<comment type="caution">
    <text evidence="10">The sequence shown here is derived from an EMBL/GenBank/DDBJ whole genome shotgun (WGS) entry which is preliminary data.</text>
</comment>
<comment type="subcellular location">
    <subcellularLocation>
        <location evidence="1">Cell membrane</location>
        <topology evidence="1">Multi-pass membrane protein</topology>
    </subcellularLocation>
</comment>
<dbReference type="InterPro" id="IPR045275">
    <property type="entry name" value="MscS_archaea/bacteria_type"/>
</dbReference>
<dbReference type="PANTHER" id="PTHR30221:SF1">
    <property type="entry name" value="SMALL-CONDUCTANCE MECHANOSENSITIVE CHANNEL"/>
    <property type="match status" value="1"/>
</dbReference>
<evidence type="ECO:0000256" key="7">
    <source>
        <dbReference type="SAM" id="Phobius"/>
    </source>
</evidence>
<dbReference type="SUPFAM" id="SSF50182">
    <property type="entry name" value="Sm-like ribonucleoproteins"/>
    <property type="match status" value="1"/>
</dbReference>
<dbReference type="InterPro" id="IPR049278">
    <property type="entry name" value="MS_channel_C"/>
</dbReference>
<dbReference type="InterPro" id="IPR011066">
    <property type="entry name" value="MscS_channel_C_sf"/>
</dbReference>
<protein>
    <submittedName>
        <fullName evidence="10">Mechanosensitive ion channel family protein</fullName>
    </submittedName>
</protein>
<organism evidence="10">
    <name type="scientific">candidate division WOR-3 bacterium</name>
    <dbReference type="NCBI Taxonomy" id="2052148"/>
    <lineage>
        <taxon>Bacteria</taxon>
        <taxon>Bacteria division WOR-3</taxon>
    </lineage>
</organism>
<dbReference type="Pfam" id="PF21082">
    <property type="entry name" value="MS_channel_3rd"/>
    <property type="match status" value="1"/>
</dbReference>
<comment type="similarity">
    <text evidence="2">Belongs to the MscS (TC 1.A.23) family.</text>
</comment>
<dbReference type="PANTHER" id="PTHR30221">
    <property type="entry name" value="SMALL-CONDUCTANCE MECHANOSENSITIVE CHANNEL"/>
    <property type="match status" value="1"/>
</dbReference>
<evidence type="ECO:0000259" key="8">
    <source>
        <dbReference type="Pfam" id="PF00924"/>
    </source>
</evidence>
<evidence type="ECO:0000256" key="4">
    <source>
        <dbReference type="ARBA" id="ARBA00022692"/>
    </source>
</evidence>